<organism evidence="1">
    <name type="scientific">Ixodes ricinus</name>
    <name type="common">Common tick</name>
    <name type="synonym">Acarus ricinus</name>
    <dbReference type="NCBI Taxonomy" id="34613"/>
    <lineage>
        <taxon>Eukaryota</taxon>
        <taxon>Metazoa</taxon>
        <taxon>Ecdysozoa</taxon>
        <taxon>Arthropoda</taxon>
        <taxon>Chelicerata</taxon>
        <taxon>Arachnida</taxon>
        <taxon>Acari</taxon>
        <taxon>Parasitiformes</taxon>
        <taxon>Ixodida</taxon>
        <taxon>Ixodoidea</taxon>
        <taxon>Ixodidae</taxon>
        <taxon>Ixodinae</taxon>
        <taxon>Ixodes</taxon>
    </lineage>
</organism>
<protein>
    <submittedName>
        <fullName evidence="1">Uncharacterized protein</fullName>
    </submittedName>
</protein>
<name>A0A6B0V775_IXORI</name>
<sequence length="313" mass="31174">MACWWGRGDPAAVATLGVPCGSGGVAACSVAEVLPGAWTAGHMPETPWDVAACVAGSCLHTAAPQPCSGGASCRACPRHVWETGTVQVRQPWNPSVAASGLAASWALVVAVVVVVRVLAVGASLLAKVLDASVLVEEALCQVAALVPDGPPDLAEDAWCLAAPDEPLVHAVDAPFLAGPGPVVALGLGANESSVALAGDAPVLAEYASVLAEVASALAEVASALAEVASALAEVASAPAEVAYVLVEAASVLVEKASALAGGASEDASVLVVEALLQDDVEWNLEADCLVGLPWRPSGEAGFQAGLGSLVWWC</sequence>
<dbReference type="PROSITE" id="PS51257">
    <property type="entry name" value="PROKAR_LIPOPROTEIN"/>
    <property type="match status" value="1"/>
</dbReference>
<reference evidence="1" key="1">
    <citation type="submission" date="2019-12" db="EMBL/GenBank/DDBJ databases">
        <title>An insight into the sialome of adult female Ixodes ricinus ticks feeding for 6 days.</title>
        <authorList>
            <person name="Perner J."/>
            <person name="Ribeiro J.M.C."/>
        </authorList>
    </citation>
    <scope>NUCLEOTIDE SEQUENCE</scope>
    <source>
        <strain evidence="1">Semi-engorged</strain>
        <tissue evidence="1">Salivary glands</tissue>
    </source>
</reference>
<accession>A0A6B0V775</accession>
<evidence type="ECO:0000313" key="1">
    <source>
        <dbReference type="EMBL" id="MXU98150.1"/>
    </source>
</evidence>
<dbReference type="EMBL" id="GIFC01016067">
    <property type="protein sequence ID" value="MXU98150.1"/>
    <property type="molecule type" value="Transcribed_RNA"/>
</dbReference>
<proteinExistence type="predicted"/>
<dbReference type="AlphaFoldDB" id="A0A6B0V775"/>